<dbReference type="eggNOG" id="COG4255">
    <property type="taxonomic scope" value="Bacteria"/>
</dbReference>
<keyword evidence="1" id="KW-0456">Lyase</keyword>
<accession>Q0F3M8</accession>
<protein>
    <submittedName>
        <fullName evidence="1">Threonine synthase</fullName>
        <ecNumber evidence="1">4.2.3.1</ecNumber>
    </submittedName>
</protein>
<dbReference type="EMBL" id="AATS01000001">
    <property type="protein sequence ID" value="EAU55913.1"/>
    <property type="molecule type" value="Genomic_DNA"/>
</dbReference>
<name>Q0F3M8_9PROT</name>
<dbReference type="EC" id="4.2.3.1" evidence="1"/>
<organism evidence="1 2">
    <name type="scientific">Mariprofundus ferrooxydans PV-1</name>
    <dbReference type="NCBI Taxonomy" id="314345"/>
    <lineage>
        <taxon>Bacteria</taxon>
        <taxon>Pseudomonadati</taxon>
        <taxon>Pseudomonadota</taxon>
        <taxon>Candidatius Mariprofundia</taxon>
        <taxon>Mariprofundales</taxon>
        <taxon>Mariprofundaceae</taxon>
        <taxon>Mariprofundus</taxon>
    </lineage>
</organism>
<reference evidence="1 2" key="1">
    <citation type="submission" date="2006-09" db="EMBL/GenBank/DDBJ databases">
        <authorList>
            <person name="Emerson D."/>
            <person name="Ferriera S."/>
            <person name="Johnson J."/>
            <person name="Kravitz S."/>
            <person name="Halpern A."/>
            <person name="Remington K."/>
            <person name="Beeson K."/>
            <person name="Tran B."/>
            <person name="Rogers Y.-H."/>
            <person name="Friedman R."/>
            <person name="Venter J.C."/>
        </authorList>
    </citation>
    <scope>NUCLEOTIDE SEQUENCE [LARGE SCALE GENOMIC DNA]</scope>
    <source>
        <strain evidence="1 2">PV-1</strain>
    </source>
</reference>
<proteinExistence type="predicted"/>
<dbReference type="HOGENOM" id="CLU_1114770_0_0_0"/>
<dbReference type="InParanoid" id="Q0F3M8"/>
<dbReference type="AlphaFoldDB" id="Q0F3M8"/>
<gene>
    <name evidence="1" type="ORF">SPV1_03813</name>
</gene>
<dbReference type="Proteomes" id="UP000005297">
    <property type="component" value="Unassembled WGS sequence"/>
</dbReference>
<comment type="caution">
    <text evidence="1">The sequence shown here is derived from an EMBL/GenBank/DDBJ whole genome shotgun (WGS) entry which is preliminary data.</text>
</comment>
<dbReference type="STRING" id="314344.AL013_03925"/>
<dbReference type="GO" id="GO:0004795">
    <property type="term" value="F:threonine synthase activity"/>
    <property type="evidence" value="ECO:0007669"/>
    <property type="project" value="UniProtKB-EC"/>
</dbReference>
<sequence>MTECAPAALLAAASSSIPVGTRQVWVASPYHAQLMRDAVHVLPEGQLAWTADDAVRLCAVLNPLLAEEQMQLLNVGAALLLTCKKALDAYPHSFAAIAGHMLPDRHHDGEDGGRLDRLLSELQMLLFQHPSMERHERQESDINGIWLWGSAEWPQLDELASRHIPVATRNPFLQAIADGRSARMIISDSARLDELLQTGSALPEMVILAGDGYAAVMKKSWLPGWGKPDWQPKSVKAEPALLSMLQSQL</sequence>
<evidence type="ECO:0000313" key="2">
    <source>
        <dbReference type="Proteomes" id="UP000005297"/>
    </source>
</evidence>
<keyword evidence="2" id="KW-1185">Reference proteome</keyword>
<evidence type="ECO:0000313" key="1">
    <source>
        <dbReference type="EMBL" id="EAU55913.1"/>
    </source>
</evidence>